<dbReference type="EMBL" id="SJPE01000019">
    <property type="protein sequence ID" value="TBX65365.1"/>
    <property type="molecule type" value="Genomic_DNA"/>
</dbReference>
<evidence type="ECO:0000313" key="3">
    <source>
        <dbReference type="Proteomes" id="UP000293300"/>
    </source>
</evidence>
<accession>A0A4Q9YVP3</accession>
<dbReference type="RefSeq" id="WP_131476895.1">
    <property type="nucleotide sequence ID" value="NZ_SJPE01000019.1"/>
</dbReference>
<evidence type="ECO:0000256" key="1">
    <source>
        <dbReference type="SAM" id="SignalP"/>
    </source>
</evidence>
<feature type="chain" id="PRO_5020488773" description="Lipoprotein" evidence="1">
    <location>
        <begin position="22"/>
        <end position="166"/>
    </location>
</feature>
<proteinExistence type="predicted"/>
<evidence type="ECO:0008006" key="4">
    <source>
        <dbReference type="Google" id="ProtNLM"/>
    </source>
</evidence>
<dbReference type="Proteomes" id="UP000293300">
    <property type="component" value="Unassembled WGS sequence"/>
</dbReference>
<dbReference type="OrthoDB" id="1494580at2"/>
<keyword evidence="3" id="KW-1185">Reference proteome</keyword>
<sequence length="166" mass="17561">MKSLKKIGITLLTLTVLIMNASCSSDSSSGPSSSSPLSFKVNGTATTAGTVQATLYTNVVAGGRYIDVYGFQGENQIVEFHFPAKTGSFAAQQSFDMSTSWLTYITNNGTDAVGDYFHSTSGTINVTTCDTINNKIVATFNFVGNNTTADKTITEGSLNINAITHQ</sequence>
<protein>
    <recommendedName>
        <fullName evidence="4">Lipoprotein</fullName>
    </recommendedName>
</protein>
<organism evidence="2 3">
    <name type="scientific">Flavobacterium silvisoli</name>
    <dbReference type="NCBI Taxonomy" id="2529433"/>
    <lineage>
        <taxon>Bacteria</taxon>
        <taxon>Pseudomonadati</taxon>
        <taxon>Bacteroidota</taxon>
        <taxon>Flavobacteriia</taxon>
        <taxon>Flavobacteriales</taxon>
        <taxon>Flavobacteriaceae</taxon>
        <taxon>Flavobacterium</taxon>
    </lineage>
</organism>
<reference evidence="2 3" key="1">
    <citation type="submission" date="2019-02" db="EMBL/GenBank/DDBJ databases">
        <title>Flavobacterium sp. RD-2-33 isolated from forest soil.</title>
        <authorList>
            <person name="Chaudhary D.K."/>
        </authorList>
    </citation>
    <scope>NUCLEOTIDE SEQUENCE [LARGE SCALE GENOMIC DNA]</scope>
    <source>
        <strain evidence="2 3">RD-2-33</strain>
    </source>
</reference>
<feature type="signal peptide" evidence="1">
    <location>
        <begin position="1"/>
        <end position="21"/>
    </location>
</feature>
<evidence type="ECO:0000313" key="2">
    <source>
        <dbReference type="EMBL" id="TBX65365.1"/>
    </source>
</evidence>
<gene>
    <name evidence="2" type="ORF">EZL74_12165</name>
</gene>
<name>A0A4Q9YVP3_9FLAO</name>
<keyword evidence="1" id="KW-0732">Signal</keyword>
<dbReference type="AlphaFoldDB" id="A0A4Q9YVP3"/>
<comment type="caution">
    <text evidence="2">The sequence shown here is derived from an EMBL/GenBank/DDBJ whole genome shotgun (WGS) entry which is preliminary data.</text>
</comment>